<dbReference type="GO" id="GO:0015627">
    <property type="term" value="C:type II protein secretion system complex"/>
    <property type="evidence" value="ECO:0007669"/>
    <property type="project" value="TreeGrafter"/>
</dbReference>
<evidence type="ECO:0000256" key="4">
    <source>
        <dbReference type="RuleBase" id="RU004003"/>
    </source>
</evidence>
<evidence type="ECO:0000256" key="2">
    <source>
        <dbReference type="ARBA" id="ARBA00022729"/>
    </source>
</evidence>
<evidence type="ECO:0000259" key="5">
    <source>
        <dbReference type="Pfam" id="PF00263"/>
    </source>
</evidence>
<dbReference type="EMBL" id="CP043450">
    <property type="protein sequence ID" value="QEM14352.1"/>
    <property type="molecule type" value="Genomic_DNA"/>
</dbReference>
<comment type="similarity">
    <text evidence="4">Belongs to the bacterial secretin family.</text>
</comment>
<dbReference type="GO" id="GO:0009306">
    <property type="term" value="P:protein secretion"/>
    <property type="evidence" value="ECO:0007669"/>
    <property type="project" value="InterPro"/>
</dbReference>
<keyword evidence="2" id="KW-0732">Signal</keyword>
<dbReference type="AlphaFoldDB" id="A0A5C1I7X0"/>
<dbReference type="Gene3D" id="3.55.50.30">
    <property type="match status" value="1"/>
</dbReference>
<dbReference type="OrthoDB" id="9816579at2"/>
<evidence type="ECO:0000313" key="7">
    <source>
        <dbReference type="Proteomes" id="UP000251402"/>
    </source>
</evidence>
<dbReference type="InterPro" id="IPR004846">
    <property type="entry name" value="T2SS/T3SS_dom"/>
</dbReference>
<protein>
    <submittedName>
        <fullName evidence="6">Type II and III secretion system protein</fullName>
    </submittedName>
</protein>
<dbReference type="Proteomes" id="UP000251402">
    <property type="component" value="Chromosome"/>
</dbReference>
<dbReference type="PRINTS" id="PR00811">
    <property type="entry name" value="BCTERIALGSPD"/>
</dbReference>
<dbReference type="Gene3D" id="3.30.1370.130">
    <property type="match status" value="1"/>
</dbReference>
<dbReference type="InterPro" id="IPR050810">
    <property type="entry name" value="Bact_Secretion_Sys_Channel"/>
</dbReference>
<dbReference type="GO" id="GO:0016020">
    <property type="term" value="C:membrane"/>
    <property type="evidence" value="ECO:0007669"/>
    <property type="project" value="UniProtKB-SubCell"/>
</dbReference>
<sequence>MHQKLDDLAVRVPGLGQRVQLRISGISIREYLNALGRANNLNISVDPTLTVVVNDNFNNATAANILMLLAQKYNLDITVVGTIIYITPFQDPNRFVKPLLKDINAKYNQAENKLSLELQNDSLPAVAKKISQVSGKNVIVPGSLQAKLVTAFIEGAPFDGALEKLAFTNELKMVKTGDGFYLFQPLGENEELYINGDKNTSVRKNFRPAGPVAGGATGLYVRIVNGQKLISADAVNAPINDMVKQASQETGKSYSIYSEIKGNITLHVMDVSYDTFLNLLFKSTEYTFHSESGIYVIGDRKQEGLRSYRAIHLQNRAIDTVMMMIPSDWKRGLEIKEFREQNTLLVSGSDAQINEVEAFIRQLDVLVPSVLVEVTLIDIHKSNTISTGISAGVSDSVKTGGTVLSGLDYTFGAKSINSFLSSLSKNSSINLGRVTPNFYISLKALEESNNVDVRSVPKLVALNGHTAKMSIGSKRYYKNTTQNVITTTATQSIFSNVYEAVNADLSIGIKPLVSGNDEVTLGISVNISDFTSIPTDGSPPPQSISKFETSLRVHSEDTIVLGGIERTESDESGSGIPILSRIPVLKWIFSSRTKTKSKVVSVLFIKSTIIR</sequence>
<dbReference type="PANTHER" id="PTHR30332:SF24">
    <property type="entry name" value="SECRETIN GSPD-RELATED"/>
    <property type="match status" value="1"/>
</dbReference>
<organism evidence="6 7">
    <name type="scientific">Mucilaginibacter rubeus</name>
    <dbReference type="NCBI Taxonomy" id="2027860"/>
    <lineage>
        <taxon>Bacteria</taxon>
        <taxon>Pseudomonadati</taxon>
        <taxon>Bacteroidota</taxon>
        <taxon>Sphingobacteriia</taxon>
        <taxon>Sphingobacteriales</taxon>
        <taxon>Sphingobacteriaceae</taxon>
        <taxon>Mucilaginibacter</taxon>
    </lineage>
</organism>
<keyword evidence="3" id="KW-0472">Membrane</keyword>
<evidence type="ECO:0000313" key="6">
    <source>
        <dbReference type="EMBL" id="QEM14352.1"/>
    </source>
</evidence>
<gene>
    <name evidence="6" type="ORF">DEO27_003660</name>
</gene>
<dbReference type="Pfam" id="PF00263">
    <property type="entry name" value="Secretin"/>
    <property type="match status" value="1"/>
</dbReference>
<evidence type="ECO:0000256" key="3">
    <source>
        <dbReference type="ARBA" id="ARBA00023136"/>
    </source>
</evidence>
<name>A0A5C1I7X0_9SPHI</name>
<feature type="domain" description="Type II/III secretion system secretin-like" evidence="5">
    <location>
        <begin position="444"/>
        <end position="611"/>
    </location>
</feature>
<evidence type="ECO:0000256" key="1">
    <source>
        <dbReference type="ARBA" id="ARBA00004370"/>
    </source>
</evidence>
<dbReference type="InterPro" id="IPR001775">
    <property type="entry name" value="GspD/PilQ"/>
</dbReference>
<reference evidence="6" key="1">
    <citation type="submission" date="2019-08" db="EMBL/GenBank/DDBJ databases">
        <title>Comparative genome analysis confer to the adaptation heavy metal polluted environment.</title>
        <authorList>
            <person name="Li Y."/>
        </authorList>
    </citation>
    <scope>NUCLEOTIDE SEQUENCE [LARGE SCALE GENOMIC DNA]</scope>
    <source>
        <strain evidence="6">P1</strain>
    </source>
</reference>
<accession>A0A5C1I7X0</accession>
<dbReference type="PANTHER" id="PTHR30332">
    <property type="entry name" value="PROBABLE GENERAL SECRETION PATHWAY PROTEIN D"/>
    <property type="match status" value="1"/>
</dbReference>
<comment type="subcellular location">
    <subcellularLocation>
        <location evidence="1">Membrane</location>
    </subcellularLocation>
</comment>
<proteinExistence type="inferred from homology"/>
<dbReference type="KEGG" id="mrub:DEO27_003660"/>
<keyword evidence="7" id="KW-1185">Reference proteome</keyword>